<dbReference type="Gene3D" id="1.10.357.10">
    <property type="entry name" value="Tetracycline Repressor, domain 2"/>
    <property type="match status" value="1"/>
</dbReference>
<dbReference type="PANTHER" id="PTHR30055:SF200">
    <property type="entry name" value="HTH-TYPE TRANSCRIPTIONAL REPRESSOR BDCR"/>
    <property type="match status" value="1"/>
</dbReference>
<dbReference type="PRINTS" id="PR00455">
    <property type="entry name" value="HTHTETR"/>
</dbReference>
<feature type="DNA-binding region" description="H-T-H motif" evidence="2">
    <location>
        <begin position="34"/>
        <end position="53"/>
    </location>
</feature>
<dbReference type="EMBL" id="JAIGNO010000003">
    <property type="protein sequence ID" value="MBX7482108.1"/>
    <property type="molecule type" value="Genomic_DNA"/>
</dbReference>
<dbReference type="SUPFAM" id="SSF48498">
    <property type="entry name" value="Tetracyclin repressor-like, C-terminal domain"/>
    <property type="match status" value="1"/>
</dbReference>
<keyword evidence="5" id="KW-1185">Reference proteome</keyword>
<dbReference type="InterPro" id="IPR050109">
    <property type="entry name" value="HTH-type_TetR-like_transc_reg"/>
</dbReference>
<gene>
    <name evidence="4" type="ORF">K3174_06165</name>
</gene>
<keyword evidence="1 2" id="KW-0238">DNA-binding</keyword>
<dbReference type="SUPFAM" id="SSF46689">
    <property type="entry name" value="Homeodomain-like"/>
    <property type="match status" value="1"/>
</dbReference>
<dbReference type="RefSeq" id="WP_221556859.1">
    <property type="nucleotide sequence ID" value="NZ_JAIGNO010000003.1"/>
</dbReference>
<sequence>MNMPVAQTRSAKARRTALETASRLFYHQGAHAVGMEAIVAESGIAKTTIYRHFPTKDDLIAAFLEEENRDFWSQWDAAVAQGRTPEGELASLCRWIGDKVDTEGYRGCPQINMAAEFADRQHPARIVARRHKKEMLERLVEICRRCNASTPEIAAHQIALLFDGAFSSDGRLEGLQAGSVLADAVTRLVEP</sequence>
<evidence type="ECO:0000313" key="4">
    <source>
        <dbReference type="EMBL" id="MBX7482108.1"/>
    </source>
</evidence>
<dbReference type="PANTHER" id="PTHR30055">
    <property type="entry name" value="HTH-TYPE TRANSCRIPTIONAL REGULATOR RUTR"/>
    <property type="match status" value="1"/>
</dbReference>
<dbReference type="InterPro" id="IPR001647">
    <property type="entry name" value="HTH_TetR"/>
</dbReference>
<accession>A0ABS7J443</accession>
<protein>
    <submittedName>
        <fullName evidence="4">TetR/AcrR family transcriptional regulator</fullName>
    </submittedName>
</protein>
<evidence type="ECO:0000313" key="5">
    <source>
        <dbReference type="Proteomes" id="UP000755104"/>
    </source>
</evidence>
<dbReference type="Proteomes" id="UP000755104">
    <property type="component" value="Unassembled WGS sequence"/>
</dbReference>
<proteinExistence type="predicted"/>
<evidence type="ECO:0000259" key="3">
    <source>
        <dbReference type="PROSITE" id="PS50977"/>
    </source>
</evidence>
<organism evidence="4 5">
    <name type="scientific">Qipengyuania qiaonensis</name>
    <dbReference type="NCBI Taxonomy" id="2867240"/>
    <lineage>
        <taxon>Bacteria</taxon>
        <taxon>Pseudomonadati</taxon>
        <taxon>Pseudomonadota</taxon>
        <taxon>Alphaproteobacteria</taxon>
        <taxon>Sphingomonadales</taxon>
        <taxon>Erythrobacteraceae</taxon>
        <taxon>Qipengyuania</taxon>
    </lineage>
</organism>
<comment type="caution">
    <text evidence="4">The sequence shown here is derived from an EMBL/GenBank/DDBJ whole genome shotgun (WGS) entry which is preliminary data.</text>
</comment>
<evidence type="ECO:0000256" key="2">
    <source>
        <dbReference type="PROSITE-ProRule" id="PRU00335"/>
    </source>
</evidence>
<evidence type="ECO:0000256" key="1">
    <source>
        <dbReference type="ARBA" id="ARBA00023125"/>
    </source>
</evidence>
<dbReference type="InterPro" id="IPR009057">
    <property type="entry name" value="Homeodomain-like_sf"/>
</dbReference>
<dbReference type="Pfam" id="PF00440">
    <property type="entry name" value="TetR_N"/>
    <property type="match status" value="1"/>
</dbReference>
<reference evidence="4 5" key="1">
    <citation type="submission" date="2021-08" db="EMBL/GenBank/DDBJ databases">
        <title>Comparative Genomics Analysis of the Genus Qipengyuania Reveals Extensive Genetic Diversity and Metabolic Versatility, Including the Description of Fifteen Novel Species.</title>
        <authorList>
            <person name="Liu Y."/>
        </authorList>
    </citation>
    <scope>NUCLEOTIDE SEQUENCE [LARGE SCALE GENOMIC DNA]</scope>
    <source>
        <strain evidence="4 5">6D47A</strain>
    </source>
</reference>
<dbReference type="PROSITE" id="PS50977">
    <property type="entry name" value="HTH_TETR_2"/>
    <property type="match status" value="1"/>
</dbReference>
<dbReference type="InterPro" id="IPR036271">
    <property type="entry name" value="Tet_transcr_reg_TetR-rel_C_sf"/>
</dbReference>
<feature type="domain" description="HTH tetR-type" evidence="3">
    <location>
        <begin position="11"/>
        <end position="71"/>
    </location>
</feature>
<name>A0ABS7J443_9SPHN</name>